<dbReference type="AlphaFoldDB" id="A0A7T3ZZV0"/>
<sequence length="455" mass="49097">MIDVAEARRLAEKRLRTRMGQWAGEQAMLAEADGALGVRPAEVDHAHSGRPAEAEVGSPAFELGLKPPTENQVLRDLAGAEAWVRSWRAAAADLPLDLDWQSRAWKSVGRQDVPVRVRFPTPDDVAAFVSGSAERDWRRLSARVREIRQRWPRATAHSTVPGGDGDPASGGAGVTAGRDRVAAAGVVADRGAGDPSGFTVSAGEFTAVVRSLAKRLLDLGDGEFAQVIDVVSWLAENPLGTMRPRQLPIRGVDSKWFGTHRGLVRALLSLAGAPGGLDILDAEANVRLRLLDPAMALGPLRDLAAPVDQLAQLNLRPRTVLIVENLESVLALPDRPGTVAIHGSGYTVGVVARLGWAASARVIYWGDLDSHGFAILNRLRAHLPAVESLLMDEGTLLAYRDLWVREPTPHRGRLSGLTGSERRALDRLRSEGDVRLEQERIPWDTALAAVDAALR</sequence>
<protein>
    <recommendedName>
        <fullName evidence="6">DUF3322 and DUF2220 domain-containing protein</fullName>
    </recommendedName>
</protein>
<evidence type="ECO:0000259" key="2">
    <source>
        <dbReference type="Pfam" id="PF09983"/>
    </source>
</evidence>
<evidence type="ECO:0000313" key="4">
    <source>
        <dbReference type="EMBL" id="QQB14747.1"/>
    </source>
</evidence>
<name>A0A7T3ZZV0_9MICO</name>
<dbReference type="InterPro" id="IPR024537">
    <property type="entry name" value="DUF3322"/>
</dbReference>
<feature type="domain" description="DUF3322" evidence="3">
    <location>
        <begin position="208"/>
        <end position="268"/>
    </location>
</feature>
<dbReference type="EMBL" id="CP065989">
    <property type="protein sequence ID" value="QQB14747.1"/>
    <property type="molecule type" value="Genomic_DNA"/>
</dbReference>
<evidence type="ECO:0008006" key="6">
    <source>
        <dbReference type="Google" id="ProtNLM"/>
    </source>
</evidence>
<evidence type="ECO:0000256" key="1">
    <source>
        <dbReference type="SAM" id="MobiDB-lite"/>
    </source>
</evidence>
<dbReference type="Proteomes" id="UP000595374">
    <property type="component" value="Chromosome"/>
</dbReference>
<proteinExistence type="predicted"/>
<dbReference type="RefSeq" id="WP_198499800.1">
    <property type="nucleotide sequence ID" value="NZ_CP065989.1"/>
</dbReference>
<feature type="domain" description="DUF3322" evidence="3">
    <location>
        <begin position="61"/>
        <end position="155"/>
    </location>
</feature>
<feature type="domain" description="Wadjet protein JetD C-terminal" evidence="2">
    <location>
        <begin position="280"/>
        <end position="448"/>
    </location>
</feature>
<accession>A0A7T3ZZV0</accession>
<feature type="compositionally biased region" description="Gly residues" evidence="1">
    <location>
        <begin position="162"/>
        <end position="174"/>
    </location>
</feature>
<evidence type="ECO:0000259" key="3">
    <source>
        <dbReference type="Pfam" id="PF11795"/>
    </source>
</evidence>
<feature type="region of interest" description="Disordered" evidence="1">
    <location>
        <begin position="153"/>
        <end position="175"/>
    </location>
</feature>
<dbReference type="InterPro" id="IPR024534">
    <property type="entry name" value="JetD_C"/>
</dbReference>
<evidence type="ECO:0000313" key="5">
    <source>
        <dbReference type="Proteomes" id="UP000595374"/>
    </source>
</evidence>
<gene>
    <name evidence="4" type="ORF">I6H47_01825</name>
</gene>
<dbReference type="Pfam" id="PF09983">
    <property type="entry name" value="JetD_C"/>
    <property type="match status" value="1"/>
</dbReference>
<dbReference type="Pfam" id="PF11795">
    <property type="entry name" value="DUF3322"/>
    <property type="match status" value="2"/>
</dbReference>
<reference evidence="4 5" key="1">
    <citation type="submission" date="2020-12" db="EMBL/GenBank/DDBJ databases">
        <title>FDA dAtabase for Regulatory Grade micrObial Sequences (FDA-ARGOS): Supporting development and validation of Infectious Disease Dx tests.</title>
        <authorList>
            <person name="Sproer C."/>
            <person name="Gronow S."/>
            <person name="Severitt S."/>
            <person name="Schroder I."/>
            <person name="Tallon L."/>
            <person name="Sadzewicz L."/>
            <person name="Zhao X."/>
            <person name="Boylan J."/>
            <person name="Ott S."/>
            <person name="Bowen H."/>
            <person name="Vavikolanu K."/>
            <person name="Mehta A."/>
            <person name="Aluvathingal J."/>
            <person name="Nadendla S."/>
            <person name="Lowell S."/>
            <person name="Myers T."/>
            <person name="Yan Y."/>
            <person name="Sichtig H."/>
        </authorList>
    </citation>
    <scope>NUCLEOTIDE SEQUENCE [LARGE SCALE GENOMIC DNA]</scope>
    <source>
        <strain evidence="4 5">FDAARGOS_990</strain>
    </source>
</reference>
<organism evidence="4 5">
    <name type="scientific">Brevibacterium casei</name>
    <dbReference type="NCBI Taxonomy" id="33889"/>
    <lineage>
        <taxon>Bacteria</taxon>
        <taxon>Bacillati</taxon>
        <taxon>Actinomycetota</taxon>
        <taxon>Actinomycetes</taxon>
        <taxon>Micrococcales</taxon>
        <taxon>Brevibacteriaceae</taxon>
        <taxon>Brevibacterium</taxon>
    </lineage>
</organism>